<dbReference type="Proteomes" id="UP000267521">
    <property type="component" value="Unassembled WGS sequence"/>
</dbReference>
<proteinExistence type="predicted"/>
<evidence type="ECO:0000313" key="2">
    <source>
        <dbReference type="Proteomes" id="UP000267521"/>
    </source>
</evidence>
<evidence type="ECO:0000313" key="1">
    <source>
        <dbReference type="EMBL" id="RMX01347.1"/>
    </source>
</evidence>
<accession>A0A3M6QEA4</accession>
<name>A0A3M6QEA4_9BURK</name>
<comment type="caution">
    <text evidence="1">The sequence shown here is derived from an EMBL/GenBank/DDBJ whole genome shotgun (WGS) entry which is preliminary data.</text>
</comment>
<organism evidence="1 2">
    <name type="scientific">Allofranklinella schreckenbergeri</name>
    <dbReference type="NCBI Taxonomy" id="1076744"/>
    <lineage>
        <taxon>Bacteria</taxon>
        <taxon>Pseudomonadati</taxon>
        <taxon>Pseudomonadota</taxon>
        <taxon>Betaproteobacteria</taxon>
        <taxon>Burkholderiales</taxon>
        <taxon>Comamonadaceae</taxon>
        <taxon>Allofranklinella</taxon>
    </lineage>
</organism>
<sequence>MNAMSSALAAAIEHAYRVFSACPPPAGLLDVCTRCCVDPEVELQMRTLPLRQLGREHFFDYNFSAKSEVQPAAEIRYLLPRMLELIAQGVDIHHSIELYLERLGRCPRGSLSPTQWLAVQAVAQALFADCLARYPWERGGPWNGCTLFDVLRMLHIGGLDIQPLLDLWLRTATPQATLHYANAAWFDYWLDGGRVNNAFVKDRPDYITCVDKWMRHEAHRLIFAQRLLALETARIPHFDQWKCGCRFTPAQVIQNCIDAMRLDGPESARQQRPSDEKRRP</sequence>
<dbReference type="RefSeq" id="WP_122237118.1">
    <property type="nucleotide sequence ID" value="NZ_RDQM01000001.1"/>
</dbReference>
<gene>
    <name evidence="1" type="ORF">EBQ26_00770</name>
</gene>
<dbReference type="EMBL" id="RDQM01000001">
    <property type="protein sequence ID" value="RMX01347.1"/>
    <property type="molecule type" value="Genomic_DNA"/>
</dbReference>
<dbReference type="AlphaFoldDB" id="A0A3M6QEA4"/>
<reference evidence="1 2" key="1">
    <citation type="submission" date="2018-10" db="EMBL/GenBank/DDBJ databases">
        <title>Comamonadaceae CDC group NO-1 genome sequencing and assembly.</title>
        <authorList>
            <person name="Bernier A.-M."/>
            <person name="Bernard K."/>
        </authorList>
    </citation>
    <scope>NUCLEOTIDE SEQUENCE [LARGE SCALE GENOMIC DNA]</scope>
    <source>
        <strain evidence="1 2">NML970147</strain>
    </source>
</reference>
<protein>
    <submittedName>
        <fullName evidence="1">Uncharacterized protein</fullName>
    </submittedName>
</protein>